<dbReference type="SUPFAM" id="SSF89733">
    <property type="entry name" value="L-sulfolactate dehydrogenase-like"/>
    <property type="match status" value="1"/>
</dbReference>
<evidence type="ECO:0000313" key="3">
    <source>
        <dbReference type="EMBL" id="MPN52890.1"/>
    </source>
</evidence>
<dbReference type="Gene3D" id="3.30.1370.60">
    <property type="entry name" value="Hypothetical oxidoreductase yiak, domain 2"/>
    <property type="match status" value="1"/>
</dbReference>
<sequence>MKKGEQVLDTWALDSKGNRTTDAADAFNGILLPLSYKGYGMAVVIDMLTGILMGSGFGGMVDTPSSFPLVGSNFIAIKTEAFCELDEFKNHVDALIDEIKQVKLEQGTEKVFMPGEIEFEQRVENLTNGGVPLQPFQIDELNKQAARFGFTLDEYIK</sequence>
<organism evidence="3">
    <name type="scientific">bioreactor metagenome</name>
    <dbReference type="NCBI Taxonomy" id="1076179"/>
    <lineage>
        <taxon>unclassified sequences</taxon>
        <taxon>metagenomes</taxon>
        <taxon>ecological metagenomes</taxon>
    </lineage>
</organism>
<dbReference type="Pfam" id="PF02615">
    <property type="entry name" value="Ldh_2"/>
    <property type="match status" value="1"/>
</dbReference>
<name>A0A645IP59_9ZZZZ</name>
<dbReference type="PANTHER" id="PTHR11091:SF0">
    <property type="entry name" value="MALATE DEHYDROGENASE"/>
    <property type="match status" value="1"/>
</dbReference>
<accession>A0A645IP59</accession>
<protein>
    <submittedName>
        <fullName evidence="3">Putative oxidoreductase YjmC</fullName>
        <ecNumber evidence="3">1.1.1.-</ecNumber>
    </submittedName>
</protein>
<proteinExistence type="inferred from homology"/>
<dbReference type="EMBL" id="VSSQ01119432">
    <property type="protein sequence ID" value="MPN52890.1"/>
    <property type="molecule type" value="Genomic_DNA"/>
</dbReference>
<keyword evidence="2 3" id="KW-0560">Oxidoreductase</keyword>
<dbReference type="GO" id="GO:0016491">
    <property type="term" value="F:oxidoreductase activity"/>
    <property type="evidence" value="ECO:0007669"/>
    <property type="project" value="UniProtKB-KW"/>
</dbReference>
<dbReference type="PANTHER" id="PTHR11091">
    <property type="entry name" value="OXIDOREDUCTASE-RELATED"/>
    <property type="match status" value="1"/>
</dbReference>
<dbReference type="InterPro" id="IPR036111">
    <property type="entry name" value="Mal/L-sulfo/L-lacto_DH-like_sf"/>
</dbReference>
<dbReference type="InterPro" id="IPR003767">
    <property type="entry name" value="Malate/L-lactate_DH-like"/>
</dbReference>
<reference evidence="3" key="1">
    <citation type="submission" date="2019-08" db="EMBL/GenBank/DDBJ databases">
        <authorList>
            <person name="Kucharzyk K."/>
            <person name="Murdoch R.W."/>
            <person name="Higgins S."/>
            <person name="Loffler F."/>
        </authorList>
    </citation>
    <scope>NUCLEOTIDE SEQUENCE</scope>
</reference>
<evidence type="ECO:0000256" key="1">
    <source>
        <dbReference type="ARBA" id="ARBA00006056"/>
    </source>
</evidence>
<comment type="caution">
    <text evidence="3">The sequence shown here is derived from an EMBL/GenBank/DDBJ whole genome shotgun (WGS) entry which is preliminary data.</text>
</comment>
<dbReference type="InterPro" id="IPR043143">
    <property type="entry name" value="Mal/L-sulf/L-lact_DH-like_NADP"/>
</dbReference>
<dbReference type="AlphaFoldDB" id="A0A645IP59"/>
<comment type="similarity">
    <text evidence="1">Belongs to the LDH2/MDH2 oxidoreductase family.</text>
</comment>
<dbReference type="EC" id="1.1.1.-" evidence="3"/>
<evidence type="ECO:0000256" key="2">
    <source>
        <dbReference type="ARBA" id="ARBA00023002"/>
    </source>
</evidence>
<gene>
    <name evidence="3" type="primary">yjmC_24</name>
    <name evidence="3" type="ORF">SDC9_200553</name>
</gene>